<feature type="domain" description="Flagellar basal body rod protein N-terminal" evidence="5">
    <location>
        <begin position="18"/>
        <end position="34"/>
    </location>
</feature>
<evidence type="ECO:0000313" key="8">
    <source>
        <dbReference type="Proteomes" id="UP000307217"/>
    </source>
</evidence>
<dbReference type="Pfam" id="PF06429">
    <property type="entry name" value="Flg_bbr_C"/>
    <property type="match status" value="1"/>
</dbReference>
<protein>
    <submittedName>
        <fullName evidence="7">Uncharacterized protein</fullName>
    </submittedName>
</protein>
<dbReference type="EMBL" id="PNBX01000073">
    <property type="protein sequence ID" value="TMO66649.1"/>
    <property type="molecule type" value="Genomic_DNA"/>
</dbReference>
<dbReference type="Proteomes" id="UP000307217">
    <property type="component" value="Unassembled WGS sequence"/>
</dbReference>
<dbReference type="SUPFAM" id="SSF117143">
    <property type="entry name" value="Flagellar hook protein flgE"/>
    <property type="match status" value="1"/>
</dbReference>
<reference evidence="8" key="2">
    <citation type="submission" date="2019-06" db="EMBL/GenBank/DDBJ databases">
        <title>Co-occurence of chitin degradation, pigmentation and bioactivity in marine Pseudoalteromonas.</title>
        <authorList>
            <person name="Sonnenschein E.C."/>
            <person name="Bech P.K."/>
        </authorList>
    </citation>
    <scope>NUCLEOTIDE SEQUENCE [LARGE SCALE GENOMIC DNA]</scope>
    <source>
        <strain evidence="8">S3790</strain>
    </source>
</reference>
<dbReference type="InterPro" id="IPR001444">
    <property type="entry name" value="Flag_bb_rod_N"/>
</dbReference>
<evidence type="ECO:0000313" key="7">
    <source>
        <dbReference type="EMBL" id="TMO66649.1"/>
    </source>
</evidence>
<dbReference type="PANTHER" id="PTHR30435">
    <property type="entry name" value="FLAGELLAR PROTEIN"/>
    <property type="match status" value="1"/>
</dbReference>
<comment type="similarity">
    <text evidence="2 4">Belongs to the flagella basal body rod proteins family.</text>
</comment>
<reference evidence="7 8" key="1">
    <citation type="submission" date="2018-01" db="EMBL/GenBank/DDBJ databases">
        <authorList>
            <person name="Paulsen S."/>
            <person name="Gram L.K."/>
        </authorList>
    </citation>
    <scope>NUCLEOTIDE SEQUENCE [LARGE SCALE GENOMIC DNA]</scope>
    <source>
        <strain evidence="7 8">S3790</strain>
    </source>
</reference>
<comment type="caution">
    <text evidence="7">The sequence shown here is derived from an EMBL/GenBank/DDBJ whole genome shotgun (WGS) entry which is preliminary data.</text>
</comment>
<dbReference type="Pfam" id="PF00460">
    <property type="entry name" value="Flg_bb_rod"/>
    <property type="match status" value="1"/>
</dbReference>
<dbReference type="AlphaFoldDB" id="A0A5S3V6D0"/>
<accession>A0A5S3V6D0</accession>
<keyword evidence="3 4" id="KW-0975">Bacterial flagellum</keyword>
<gene>
    <name evidence="7" type="ORF">CWC19_15765</name>
</gene>
<dbReference type="NCBIfam" id="TIGR03506">
    <property type="entry name" value="FlgEFG_subfam"/>
    <property type="match status" value="1"/>
</dbReference>
<evidence type="ECO:0000256" key="4">
    <source>
        <dbReference type="RuleBase" id="RU362116"/>
    </source>
</evidence>
<feature type="domain" description="Flagellar basal-body/hook protein C-terminal" evidence="6">
    <location>
        <begin position="177"/>
        <end position="219"/>
    </location>
</feature>
<dbReference type="InterPro" id="IPR037925">
    <property type="entry name" value="FlgE/F/G-like"/>
</dbReference>
<dbReference type="InterPro" id="IPR020013">
    <property type="entry name" value="Flagellar_FlgE/F/G"/>
</dbReference>
<dbReference type="GO" id="GO:0071978">
    <property type="term" value="P:bacterial-type flagellum-dependent swarming motility"/>
    <property type="evidence" value="ECO:0007669"/>
    <property type="project" value="TreeGrafter"/>
</dbReference>
<dbReference type="OrthoDB" id="8578401at2"/>
<proteinExistence type="inferred from homology"/>
<dbReference type="RefSeq" id="WP_138592745.1">
    <property type="nucleotide sequence ID" value="NZ_PNBX01000073.1"/>
</dbReference>
<organism evidence="7 8">
    <name type="scientific">Pseudoalteromonas aurantia</name>
    <dbReference type="NCBI Taxonomy" id="43654"/>
    <lineage>
        <taxon>Bacteria</taxon>
        <taxon>Pseudomonadati</taxon>
        <taxon>Pseudomonadota</taxon>
        <taxon>Gammaproteobacteria</taxon>
        <taxon>Alteromonadales</taxon>
        <taxon>Pseudoalteromonadaceae</taxon>
        <taxon>Pseudoalteromonas</taxon>
    </lineage>
</organism>
<comment type="subcellular location">
    <subcellularLocation>
        <location evidence="1 4">Bacterial flagellum basal body</location>
    </subcellularLocation>
</comment>
<sequence>MSTIDVIGDGIARDIKHLEVVSQNIANINTPGFQSVQSFDSVVTDNQTTVSKVITPSNGAIKSSNRRLDWAISGSGYFVIEKEQNLYASRYGRFHIGEDGLLTHVSGGKLIGESGAIYVADGSVSVSKSGEVKVSGNIIDRLQIIDVQNLQVSTESGGLYMFSGSVSPVETRQIRANAINASNVDPATQTTQMMNLNRHIQSLQKAALAYDQMLNAGINELGRK</sequence>
<dbReference type="GO" id="GO:0009425">
    <property type="term" value="C:bacterial-type flagellum basal body"/>
    <property type="evidence" value="ECO:0007669"/>
    <property type="project" value="UniProtKB-SubCell"/>
</dbReference>
<evidence type="ECO:0000256" key="2">
    <source>
        <dbReference type="ARBA" id="ARBA00009677"/>
    </source>
</evidence>
<evidence type="ECO:0000259" key="6">
    <source>
        <dbReference type="Pfam" id="PF06429"/>
    </source>
</evidence>
<evidence type="ECO:0000259" key="5">
    <source>
        <dbReference type="Pfam" id="PF00460"/>
    </source>
</evidence>
<evidence type="ECO:0000256" key="1">
    <source>
        <dbReference type="ARBA" id="ARBA00004117"/>
    </source>
</evidence>
<evidence type="ECO:0000256" key="3">
    <source>
        <dbReference type="ARBA" id="ARBA00023143"/>
    </source>
</evidence>
<name>A0A5S3V6D0_9GAMM</name>
<dbReference type="PANTHER" id="PTHR30435:SF19">
    <property type="entry name" value="FLAGELLAR BASAL-BODY ROD PROTEIN FLGG"/>
    <property type="match status" value="1"/>
</dbReference>
<dbReference type="InterPro" id="IPR010930">
    <property type="entry name" value="Flg_bb/hook_C_dom"/>
</dbReference>